<accession>A0ACB0IJN1</accession>
<gene>
    <name evidence="1" type="ORF">MILVUS5_LOCUS3675</name>
</gene>
<dbReference type="Proteomes" id="UP001177021">
    <property type="component" value="Unassembled WGS sequence"/>
</dbReference>
<protein>
    <submittedName>
        <fullName evidence="1">Uncharacterized protein</fullName>
    </submittedName>
</protein>
<evidence type="ECO:0000313" key="1">
    <source>
        <dbReference type="EMBL" id="CAJ2632347.1"/>
    </source>
</evidence>
<dbReference type="EMBL" id="CASHSV030000001">
    <property type="protein sequence ID" value="CAJ2632347.1"/>
    <property type="molecule type" value="Genomic_DNA"/>
</dbReference>
<keyword evidence="2" id="KW-1185">Reference proteome</keyword>
<name>A0ACB0IJN1_TRIPR</name>
<proteinExistence type="predicted"/>
<comment type="caution">
    <text evidence="1">The sequence shown here is derived from an EMBL/GenBank/DDBJ whole genome shotgun (WGS) entry which is preliminary data.</text>
</comment>
<sequence length="124" mass="14364">MPGTRQKEEVEFEEIEVEKEVEEEEEEENKPSDGEDVMRVEVEVEKKKHAELLALPPRGSEVYIGGIPPEVSEKDLKEKEYKDALEAFNEKNREKVQLLTKLMEVSLKFLIVFMNDLSMALVLL</sequence>
<reference evidence="1" key="1">
    <citation type="submission" date="2023-10" db="EMBL/GenBank/DDBJ databases">
        <authorList>
            <person name="Rodriguez Cubillos JULIANA M."/>
            <person name="De Vega J."/>
        </authorList>
    </citation>
    <scope>NUCLEOTIDE SEQUENCE</scope>
</reference>
<organism evidence="1 2">
    <name type="scientific">Trifolium pratense</name>
    <name type="common">Red clover</name>
    <dbReference type="NCBI Taxonomy" id="57577"/>
    <lineage>
        <taxon>Eukaryota</taxon>
        <taxon>Viridiplantae</taxon>
        <taxon>Streptophyta</taxon>
        <taxon>Embryophyta</taxon>
        <taxon>Tracheophyta</taxon>
        <taxon>Spermatophyta</taxon>
        <taxon>Magnoliopsida</taxon>
        <taxon>eudicotyledons</taxon>
        <taxon>Gunneridae</taxon>
        <taxon>Pentapetalae</taxon>
        <taxon>rosids</taxon>
        <taxon>fabids</taxon>
        <taxon>Fabales</taxon>
        <taxon>Fabaceae</taxon>
        <taxon>Papilionoideae</taxon>
        <taxon>50 kb inversion clade</taxon>
        <taxon>NPAAA clade</taxon>
        <taxon>Hologalegina</taxon>
        <taxon>IRL clade</taxon>
        <taxon>Trifolieae</taxon>
        <taxon>Trifolium</taxon>
    </lineage>
</organism>
<evidence type="ECO:0000313" key="2">
    <source>
        <dbReference type="Proteomes" id="UP001177021"/>
    </source>
</evidence>